<protein>
    <submittedName>
        <fullName evidence="1">Uncharacterized protein</fullName>
    </submittedName>
</protein>
<reference evidence="1 2" key="1">
    <citation type="journal article" date="2016" name="Nat. Commun.">
        <title>Thousands of microbial genomes shed light on interconnected biogeochemical processes in an aquifer system.</title>
        <authorList>
            <person name="Anantharaman K."/>
            <person name="Brown C.T."/>
            <person name="Hug L.A."/>
            <person name="Sharon I."/>
            <person name="Castelle C.J."/>
            <person name="Probst A.J."/>
            <person name="Thomas B.C."/>
            <person name="Singh A."/>
            <person name="Wilkins M.J."/>
            <person name="Karaoz U."/>
            <person name="Brodie E.L."/>
            <person name="Williams K.H."/>
            <person name="Hubbard S.S."/>
            <person name="Banfield J.F."/>
        </authorList>
    </citation>
    <scope>NUCLEOTIDE SEQUENCE [LARGE SCALE GENOMIC DNA]</scope>
</reference>
<dbReference type="AlphaFoldDB" id="A0A1F5YGL7"/>
<dbReference type="EMBL" id="MFIY01000059">
    <property type="protein sequence ID" value="OGF99304.1"/>
    <property type="molecule type" value="Genomic_DNA"/>
</dbReference>
<evidence type="ECO:0000313" key="2">
    <source>
        <dbReference type="Proteomes" id="UP000178230"/>
    </source>
</evidence>
<organism evidence="1 2">
    <name type="scientific">Candidatus Gottesmanbacteria bacterium RBG_13_37_7</name>
    <dbReference type="NCBI Taxonomy" id="1798369"/>
    <lineage>
        <taxon>Bacteria</taxon>
        <taxon>Candidatus Gottesmaniibacteriota</taxon>
    </lineage>
</organism>
<sequence length="195" mass="22546">MSDIEIYNLGLMQSAESYKLHHLDLGGYGFDPKKITFFQQAIKSPDEQFVVVDPRADSVPNYYPSNLHLIQPDMRPGFLFRSPRYSLPFTDCSFTDARMDMVSSTSKVKHEAVFKEVHRILRSGGCLDIVDETQYQQKILRALISSGFEITKTCGWEEVMVQRQPLSLATVNVWDERLLIYDEGKIFWIQAQKIR</sequence>
<name>A0A1F5YGL7_9BACT</name>
<dbReference type="InterPro" id="IPR029063">
    <property type="entry name" value="SAM-dependent_MTases_sf"/>
</dbReference>
<proteinExistence type="predicted"/>
<evidence type="ECO:0000313" key="1">
    <source>
        <dbReference type="EMBL" id="OGF99304.1"/>
    </source>
</evidence>
<dbReference type="Gene3D" id="3.40.50.150">
    <property type="entry name" value="Vaccinia Virus protein VP39"/>
    <property type="match status" value="1"/>
</dbReference>
<dbReference type="Proteomes" id="UP000178230">
    <property type="component" value="Unassembled WGS sequence"/>
</dbReference>
<gene>
    <name evidence="1" type="ORF">A2Y99_05040</name>
</gene>
<dbReference type="SUPFAM" id="SSF53335">
    <property type="entry name" value="S-adenosyl-L-methionine-dependent methyltransferases"/>
    <property type="match status" value="1"/>
</dbReference>
<comment type="caution">
    <text evidence="1">The sequence shown here is derived from an EMBL/GenBank/DDBJ whole genome shotgun (WGS) entry which is preliminary data.</text>
</comment>
<accession>A0A1F5YGL7</accession>